<dbReference type="RefSeq" id="WP_026937123.1">
    <property type="nucleotide sequence ID" value="NZ_CP028426.1"/>
</dbReference>
<proteinExistence type="predicted"/>
<name>A0ABT7CAD7_9MICO</name>
<keyword evidence="2" id="KW-1185">Reference proteome</keyword>
<reference evidence="1" key="2">
    <citation type="journal article" date="2022" name="Sci. Rep.">
        <title>In silico prediction of the enzymes involved in the degradation of the herbicide molinate by Gulosibacter molinativorax ON4T.</title>
        <authorList>
            <person name="Lopes A.R."/>
            <person name="Bunin E."/>
            <person name="Viana A.T."/>
            <person name="Froufe H."/>
            <person name="Munoz-Merida A."/>
            <person name="Pinho D."/>
            <person name="Figueiredo J."/>
            <person name="Barroso C."/>
            <person name="Vaz-Moreira I."/>
            <person name="Bellanger X."/>
            <person name="Egas C."/>
            <person name="Nunes O.C."/>
        </authorList>
    </citation>
    <scope>NUCLEOTIDE SEQUENCE</scope>
    <source>
        <strain evidence="1">ON4</strain>
    </source>
</reference>
<evidence type="ECO:0000313" key="1">
    <source>
        <dbReference type="EMBL" id="MDJ1371774.1"/>
    </source>
</evidence>
<accession>A0ABT7CAD7</accession>
<reference evidence="1" key="1">
    <citation type="submission" date="2018-03" db="EMBL/GenBank/DDBJ databases">
        <authorList>
            <person name="Nunes O.C."/>
            <person name="Lopes A.R."/>
            <person name="Froufe H."/>
            <person name="Munoz-Merida A."/>
            <person name="Barroso C."/>
            <person name="Egas C."/>
        </authorList>
    </citation>
    <scope>NUCLEOTIDE SEQUENCE</scope>
    <source>
        <strain evidence="1">ON4</strain>
    </source>
</reference>
<gene>
    <name evidence="1" type="ORF">C7K25_10410</name>
</gene>
<protein>
    <submittedName>
        <fullName evidence="1">Uncharacterized protein</fullName>
    </submittedName>
</protein>
<evidence type="ECO:0000313" key="2">
    <source>
        <dbReference type="Proteomes" id="UP001170379"/>
    </source>
</evidence>
<dbReference type="Proteomes" id="UP001170379">
    <property type="component" value="Unassembled WGS sequence"/>
</dbReference>
<comment type="caution">
    <text evidence="1">The sequence shown here is derived from an EMBL/GenBank/DDBJ whole genome shotgun (WGS) entry which is preliminary data.</text>
</comment>
<organism evidence="1 2">
    <name type="scientific">Gulosibacter molinativorax</name>
    <dbReference type="NCBI Taxonomy" id="256821"/>
    <lineage>
        <taxon>Bacteria</taxon>
        <taxon>Bacillati</taxon>
        <taxon>Actinomycetota</taxon>
        <taxon>Actinomycetes</taxon>
        <taxon>Micrococcales</taxon>
        <taxon>Microbacteriaceae</taxon>
        <taxon>Gulosibacter</taxon>
    </lineage>
</organism>
<sequence>MGTEFQLSGRLPKAERNGLDAHAEEFLDVAAPASLIGIVRIDRKFRKVDDDTEEVSAMAKISHIEIVGDEVEADRLAEYMTALADSRSGDTPLPVVVEGEVDFDAPLNEGFAELDDSFGAEK</sequence>
<dbReference type="EMBL" id="PXVD01000016">
    <property type="protein sequence ID" value="MDJ1371774.1"/>
    <property type="molecule type" value="Genomic_DNA"/>
</dbReference>